<keyword evidence="6 10" id="KW-0067">ATP-binding</keyword>
<evidence type="ECO:0000256" key="6">
    <source>
        <dbReference type="ARBA" id="ARBA00022840"/>
    </source>
</evidence>
<sequence length="275" mass="29576">MVFTNDLQLSELTVHIGGENAVPALQHLSLSISPGEYIGIVGPNGSGKSTLIRVLAGLLTVNRDICRRGFFGSKPLPYVMQHPGEQLFGETPWEDVVFALEQQGEDPQRIVGLAAQMLGRVGLADAMHARIESLSGGQKQLAAVAGCLAIDAPVMLFDEACSMLDPESRRQVLEAARREHQSGKTVVWSTQHMEEVTQCSRIIGLQAGTIVFDGPPEIFFYGSSDGRSSGDTPCRLLGFEPPYPVRVAQELLNLGAQLPTLPLTKEQLAEAVSGS</sequence>
<dbReference type="Gene3D" id="3.40.50.300">
    <property type="entry name" value="P-loop containing nucleotide triphosphate hydrolases"/>
    <property type="match status" value="1"/>
</dbReference>
<dbReference type="Proteomes" id="UP000293142">
    <property type="component" value="Unassembled WGS sequence"/>
</dbReference>
<dbReference type="CDD" id="cd03225">
    <property type="entry name" value="ABC_cobalt_CbiO_domain1"/>
    <property type="match status" value="1"/>
</dbReference>
<dbReference type="GO" id="GO:0043190">
    <property type="term" value="C:ATP-binding cassette (ABC) transporter complex"/>
    <property type="evidence" value="ECO:0007669"/>
    <property type="project" value="TreeGrafter"/>
</dbReference>
<evidence type="ECO:0000256" key="1">
    <source>
        <dbReference type="ARBA" id="ARBA00004202"/>
    </source>
</evidence>
<keyword evidence="3" id="KW-0813">Transport</keyword>
<dbReference type="SUPFAM" id="SSF52540">
    <property type="entry name" value="P-loop containing nucleoside triphosphate hydrolases"/>
    <property type="match status" value="1"/>
</dbReference>
<comment type="subcellular location">
    <subcellularLocation>
        <location evidence="1">Cell membrane</location>
        <topology evidence="1">Peripheral membrane protein</topology>
    </subcellularLocation>
</comment>
<comment type="caution">
    <text evidence="10">The sequence shown here is derived from an EMBL/GenBank/DDBJ whole genome shotgun (WGS) entry which is preliminary data.</text>
</comment>
<dbReference type="InterPro" id="IPR003593">
    <property type="entry name" value="AAA+_ATPase"/>
</dbReference>
<feature type="domain" description="ABC transporter" evidence="9">
    <location>
        <begin position="7"/>
        <end position="232"/>
    </location>
</feature>
<evidence type="ECO:0000313" key="11">
    <source>
        <dbReference type="Proteomes" id="UP000293142"/>
    </source>
</evidence>
<evidence type="ECO:0000259" key="9">
    <source>
        <dbReference type="PROSITE" id="PS50893"/>
    </source>
</evidence>
<dbReference type="GO" id="GO:0005524">
    <property type="term" value="F:ATP binding"/>
    <property type="evidence" value="ECO:0007669"/>
    <property type="project" value="UniProtKB-KW"/>
</dbReference>
<keyword evidence="8" id="KW-0472">Membrane</keyword>
<protein>
    <submittedName>
        <fullName evidence="10">ATP-binding cassette domain-containing protein</fullName>
    </submittedName>
</protein>
<keyword evidence="5" id="KW-0547">Nucleotide-binding</keyword>
<keyword evidence="4" id="KW-1003">Cell membrane</keyword>
<name>A0A4Q9DLR9_9BACL</name>
<dbReference type="OrthoDB" id="9784332at2"/>
<evidence type="ECO:0000256" key="2">
    <source>
        <dbReference type="ARBA" id="ARBA00005417"/>
    </source>
</evidence>
<evidence type="ECO:0000256" key="8">
    <source>
        <dbReference type="ARBA" id="ARBA00023136"/>
    </source>
</evidence>
<evidence type="ECO:0000256" key="3">
    <source>
        <dbReference type="ARBA" id="ARBA00022448"/>
    </source>
</evidence>
<dbReference type="GO" id="GO:0042626">
    <property type="term" value="F:ATPase-coupled transmembrane transporter activity"/>
    <property type="evidence" value="ECO:0007669"/>
    <property type="project" value="TreeGrafter"/>
</dbReference>
<gene>
    <name evidence="10" type="ORF">EYB31_29265</name>
</gene>
<dbReference type="InterPro" id="IPR050095">
    <property type="entry name" value="ECF_ABC_transporter_ATP-bd"/>
</dbReference>
<dbReference type="AlphaFoldDB" id="A0A4Q9DLR9"/>
<dbReference type="Pfam" id="PF00005">
    <property type="entry name" value="ABC_tran"/>
    <property type="match status" value="1"/>
</dbReference>
<dbReference type="PANTHER" id="PTHR43553">
    <property type="entry name" value="HEAVY METAL TRANSPORTER"/>
    <property type="match status" value="1"/>
</dbReference>
<accession>A0A4Q9DLR9</accession>
<dbReference type="InterPro" id="IPR003439">
    <property type="entry name" value="ABC_transporter-like_ATP-bd"/>
</dbReference>
<proteinExistence type="inferred from homology"/>
<dbReference type="SMART" id="SM00382">
    <property type="entry name" value="AAA"/>
    <property type="match status" value="1"/>
</dbReference>
<evidence type="ECO:0000256" key="5">
    <source>
        <dbReference type="ARBA" id="ARBA00022741"/>
    </source>
</evidence>
<dbReference type="InterPro" id="IPR017871">
    <property type="entry name" value="ABC_transporter-like_CS"/>
</dbReference>
<evidence type="ECO:0000256" key="7">
    <source>
        <dbReference type="ARBA" id="ARBA00022967"/>
    </source>
</evidence>
<keyword evidence="7" id="KW-1278">Translocase</keyword>
<reference evidence="10 11" key="1">
    <citation type="submission" date="2019-02" db="EMBL/GenBank/DDBJ databases">
        <title>Paenibacillus sp. nov., isolated from surface-sterilized tissue of Thalictrum simplex L.</title>
        <authorList>
            <person name="Tuo L."/>
        </authorList>
    </citation>
    <scope>NUCLEOTIDE SEQUENCE [LARGE SCALE GENOMIC DNA]</scope>
    <source>
        <strain evidence="10 11">N2SHLJ1</strain>
    </source>
</reference>
<dbReference type="PROSITE" id="PS00211">
    <property type="entry name" value="ABC_TRANSPORTER_1"/>
    <property type="match status" value="1"/>
</dbReference>
<evidence type="ECO:0000313" key="10">
    <source>
        <dbReference type="EMBL" id="TBL72470.1"/>
    </source>
</evidence>
<evidence type="ECO:0000256" key="4">
    <source>
        <dbReference type="ARBA" id="ARBA00022475"/>
    </source>
</evidence>
<organism evidence="10 11">
    <name type="scientific">Paenibacillus thalictri</name>
    <dbReference type="NCBI Taxonomy" id="2527873"/>
    <lineage>
        <taxon>Bacteria</taxon>
        <taxon>Bacillati</taxon>
        <taxon>Bacillota</taxon>
        <taxon>Bacilli</taxon>
        <taxon>Bacillales</taxon>
        <taxon>Paenibacillaceae</taxon>
        <taxon>Paenibacillus</taxon>
    </lineage>
</organism>
<dbReference type="EMBL" id="SIRE01000024">
    <property type="protein sequence ID" value="TBL72470.1"/>
    <property type="molecule type" value="Genomic_DNA"/>
</dbReference>
<dbReference type="RefSeq" id="WP_131017039.1">
    <property type="nucleotide sequence ID" value="NZ_SIRE01000024.1"/>
</dbReference>
<keyword evidence="11" id="KW-1185">Reference proteome</keyword>
<comment type="similarity">
    <text evidence="2">Belongs to the ABC transporter superfamily.</text>
</comment>
<dbReference type="GO" id="GO:0016887">
    <property type="term" value="F:ATP hydrolysis activity"/>
    <property type="evidence" value="ECO:0007669"/>
    <property type="project" value="InterPro"/>
</dbReference>
<dbReference type="InterPro" id="IPR027417">
    <property type="entry name" value="P-loop_NTPase"/>
</dbReference>
<dbReference type="InterPro" id="IPR015856">
    <property type="entry name" value="ABC_transpr_CbiO/EcfA_su"/>
</dbReference>
<dbReference type="PANTHER" id="PTHR43553:SF24">
    <property type="entry name" value="ENERGY-COUPLING FACTOR TRANSPORTER ATP-BINDING PROTEIN ECFA1"/>
    <property type="match status" value="1"/>
</dbReference>
<dbReference type="PROSITE" id="PS50893">
    <property type="entry name" value="ABC_TRANSPORTER_2"/>
    <property type="match status" value="1"/>
</dbReference>